<dbReference type="PANTHER" id="PTHR36109">
    <property type="entry name" value="MEMBRANE PROTEIN-RELATED"/>
    <property type="match status" value="1"/>
</dbReference>
<accession>A0ABP8MSL2</accession>
<gene>
    <name evidence="1" type="ORF">GCM10023156_24860</name>
</gene>
<dbReference type="EMBL" id="BAABGA010000031">
    <property type="protein sequence ID" value="GAA4453628.1"/>
    <property type="molecule type" value="Genomic_DNA"/>
</dbReference>
<comment type="caution">
    <text evidence="1">The sequence shown here is derived from an EMBL/GenBank/DDBJ whole genome shotgun (WGS) entry which is preliminary data.</text>
</comment>
<evidence type="ECO:0000313" key="1">
    <source>
        <dbReference type="EMBL" id="GAA4453628.1"/>
    </source>
</evidence>
<dbReference type="PANTHER" id="PTHR36109:SF2">
    <property type="entry name" value="MEMBRANE PROTEIN"/>
    <property type="match status" value="1"/>
</dbReference>
<keyword evidence="2" id="KW-1185">Reference proteome</keyword>
<proteinExistence type="predicted"/>
<sequence length="162" mass="17106">MSEKCLIAEFRNTEKFRTAIEVLETGDFTMDEVSIVTHAEDKNLAELRQVTEADENALSSEKTTAASTLAGGTLGAALGTMTMMGPMLVAGPIFGMAAGAVGGSLLSAINRWGVEHDVAAQYEAKVRDGSVLIIVTGDAIRVDEAAAMLRTVPPTSLEQFDK</sequence>
<dbReference type="Pfam" id="PF06897">
    <property type="entry name" value="DUF1269"/>
    <property type="match status" value="1"/>
</dbReference>
<organism evidence="1 2">
    <name type="scientific">Novipirellula rosea</name>
    <dbReference type="NCBI Taxonomy" id="1031540"/>
    <lineage>
        <taxon>Bacteria</taxon>
        <taxon>Pseudomonadati</taxon>
        <taxon>Planctomycetota</taxon>
        <taxon>Planctomycetia</taxon>
        <taxon>Pirellulales</taxon>
        <taxon>Pirellulaceae</taxon>
        <taxon>Novipirellula</taxon>
    </lineage>
</organism>
<evidence type="ECO:0008006" key="3">
    <source>
        <dbReference type="Google" id="ProtNLM"/>
    </source>
</evidence>
<dbReference type="RefSeq" id="WP_345322432.1">
    <property type="nucleotide sequence ID" value="NZ_BAABGA010000031.1"/>
</dbReference>
<reference evidence="2" key="1">
    <citation type="journal article" date="2019" name="Int. J. Syst. Evol. Microbiol.">
        <title>The Global Catalogue of Microorganisms (GCM) 10K type strain sequencing project: providing services to taxonomists for standard genome sequencing and annotation.</title>
        <authorList>
            <consortium name="The Broad Institute Genomics Platform"/>
            <consortium name="The Broad Institute Genome Sequencing Center for Infectious Disease"/>
            <person name="Wu L."/>
            <person name="Ma J."/>
        </authorList>
    </citation>
    <scope>NUCLEOTIDE SEQUENCE [LARGE SCALE GENOMIC DNA]</scope>
    <source>
        <strain evidence="2">JCM 17759</strain>
    </source>
</reference>
<evidence type="ECO:0000313" key="2">
    <source>
        <dbReference type="Proteomes" id="UP001500840"/>
    </source>
</evidence>
<dbReference type="Proteomes" id="UP001500840">
    <property type="component" value="Unassembled WGS sequence"/>
</dbReference>
<dbReference type="InterPro" id="IPR009200">
    <property type="entry name" value="DUF1269_membrane"/>
</dbReference>
<dbReference type="InterPro" id="IPR052948">
    <property type="entry name" value="Low_temp-induced_all0457"/>
</dbReference>
<name>A0ABP8MSL2_9BACT</name>
<protein>
    <recommendedName>
        <fullName evidence="3">DUF1269 domain-containing protein</fullName>
    </recommendedName>
</protein>